<accession>A0AAE0FCY5</accession>
<proteinExistence type="predicted"/>
<keyword evidence="2" id="KW-1185">Reference proteome</keyword>
<evidence type="ECO:0000313" key="1">
    <source>
        <dbReference type="EMBL" id="KAK3257439.1"/>
    </source>
</evidence>
<dbReference type="AlphaFoldDB" id="A0AAE0FCY5"/>
<feature type="non-terminal residue" evidence="1">
    <location>
        <position position="1"/>
    </location>
</feature>
<protein>
    <submittedName>
        <fullName evidence="1">Uncharacterized protein</fullName>
    </submittedName>
</protein>
<comment type="caution">
    <text evidence="1">The sequence shown here is derived from an EMBL/GenBank/DDBJ whole genome shotgun (WGS) entry which is preliminary data.</text>
</comment>
<gene>
    <name evidence="1" type="ORF">CYMTET_33472</name>
</gene>
<name>A0AAE0FCY5_9CHLO</name>
<reference evidence="1 2" key="1">
    <citation type="journal article" date="2015" name="Genome Biol. Evol.">
        <title>Comparative Genomics of a Bacterivorous Green Alga Reveals Evolutionary Causalities and Consequences of Phago-Mixotrophic Mode of Nutrition.</title>
        <authorList>
            <person name="Burns J.A."/>
            <person name="Paasch A."/>
            <person name="Narechania A."/>
            <person name="Kim E."/>
        </authorList>
    </citation>
    <scope>NUCLEOTIDE SEQUENCE [LARGE SCALE GENOMIC DNA]</scope>
    <source>
        <strain evidence="1 2">PLY_AMNH</strain>
    </source>
</reference>
<evidence type="ECO:0000313" key="2">
    <source>
        <dbReference type="Proteomes" id="UP001190700"/>
    </source>
</evidence>
<dbReference type="EMBL" id="LGRX02020499">
    <property type="protein sequence ID" value="KAK3257439.1"/>
    <property type="molecule type" value="Genomic_DNA"/>
</dbReference>
<organism evidence="1 2">
    <name type="scientific">Cymbomonas tetramitiformis</name>
    <dbReference type="NCBI Taxonomy" id="36881"/>
    <lineage>
        <taxon>Eukaryota</taxon>
        <taxon>Viridiplantae</taxon>
        <taxon>Chlorophyta</taxon>
        <taxon>Pyramimonadophyceae</taxon>
        <taxon>Pyramimonadales</taxon>
        <taxon>Pyramimonadaceae</taxon>
        <taxon>Cymbomonas</taxon>
    </lineage>
</organism>
<dbReference type="Proteomes" id="UP001190700">
    <property type="component" value="Unassembled WGS sequence"/>
</dbReference>
<sequence>LRTWGTTAPSKDAVAVRTAKGMAALQAADLGYDSPVKGRCGGVHGQGHGGAAGCGLGPGSAAGDGKDLAAGAGAAGPRCSPVLLLRHDTGRSCPPQIVCVHSEGILCLWPARNGLWQQKLTEDNMCTTSGLRKEKERQDARVRRRLVLPAAVAQGLAERWKSLRGPIAPRGSFLCVVGI</sequence>